<accession>A0AAE0BZR7</accession>
<dbReference type="InterPro" id="IPR000760">
    <property type="entry name" value="Inositol_monophosphatase-like"/>
</dbReference>
<dbReference type="PANTHER" id="PTHR43200">
    <property type="entry name" value="PHOSPHATASE"/>
    <property type="match status" value="1"/>
</dbReference>
<dbReference type="GO" id="GO:0000103">
    <property type="term" value="P:sulfate assimilation"/>
    <property type="evidence" value="ECO:0007669"/>
    <property type="project" value="TreeGrafter"/>
</dbReference>
<comment type="similarity">
    <text evidence="2">Belongs to the inositol monophosphatase superfamily.</text>
</comment>
<evidence type="ECO:0000256" key="4">
    <source>
        <dbReference type="ARBA" id="ARBA00022723"/>
    </source>
</evidence>
<evidence type="ECO:0000313" key="13">
    <source>
        <dbReference type="Proteomes" id="UP001190700"/>
    </source>
</evidence>
<organism evidence="12 13">
    <name type="scientific">Cymbomonas tetramitiformis</name>
    <dbReference type="NCBI Taxonomy" id="36881"/>
    <lineage>
        <taxon>Eukaryota</taxon>
        <taxon>Viridiplantae</taxon>
        <taxon>Chlorophyta</taxon>
        <taxon>Pyramimonadophyceae</taxon>
        <taxon>Pyramimonadales</taxon>
        <taxon>Pyramimonadaceae</taxon>
        <taxon>Cymbomonas</taxon>
    </lineage>
</organism>
<dbReference type="EC" id="3.1.3.7" evidence="3"/>
<name>A0AAE0BZR7_9CHLO</name>
<feature type="binding site" evidence="10">
    <location>
        <position position="216"/>
    </location>
    <ligand>
        <name>Mg(2+)</name>
        <dbReference type="ChEBI" id="CHEBI:18420"/>
        <label>1</label>
        <note>catalytic</note>
    </ligand>
</feature>
<dbReference type="InterPro" id="IPR051090">
    <property type="entry name" value="Inositol_monoP_superfamily"/>
</dbReference>
<gene>
    <name evidence="12" type="ORF">CYMTET_45302</name>
</gene>
<dbReference type="Gene3D" id="3.30.540.10">
    <property type="entry name" value="Fructose-1,6-Bisphosphatase, subunit A, domain 1"/>
    <property type="match status" value="1"/>
</dbReference>
<dbReference type="Proteomes" id="UP001190700">
    <property type="component" value="Unassembled WGS sequence"/>
</dbReference>
<feature type="region of interest" description="Disordered" evidence="11">
    <location>
        <begin position="19"/>
        <end position="39"/>
    </location>
</feature>
<dbReference type="PANTHER" id="PTHR43200:SF6">
    <property type="entry name" value="3'(2'),5'-BISPHOSPHATE NUCLEOTIDASE"/>
    <property type="match status" value="1"/>
</dbReference>
<protein>
    <recommendedName>
        <fullName evidence="3">3'(2'),5'-bisphosphate nucleotidase</fullName>
        <ecNumber evidence="3">3.1.3.7</ecNumber>
    </recommendedName>
</protein>
<dbReference type="Pfam" id="PF00459">
    <property type="entry name" value="Inositol_P"/>
    <property type="match status" value="1"/>
</dbReference>
<dbReference type="EMBL" id="LGRX02031004">
    <property type="protein sequence ID" value="KAK3245114.1"/>
    <property type="molecule type" value="Genomic_DNA"/>
</dbReference>
<evidence type="ECO:0000256" key="2">
    <source>
        <dbReference type="ARBA" id="ARBA00009759"/>
    </source>
</evidence>
<keyword evidence="13" id="KW-1185">Reference proteome</keyword>
<comment type="catalytic activity">
    <reaction evidence="7">
        <text>adenosine 2',5'-bisphosphate + H2O = AMP + phosphate</text>
        <dbReference type="Rhea" id="RHEA:77643"/>
        <dbReference type="ChEBI" id="CHEBI:15377"/>
        <dbReference type="ChEBI" id="CHEBI:43474"/>
        <dbReference type="ChEBI" id="CHEBI:194156"/>
        <dbReference type="ChEBI" id="CHEBI:456215"/>
        <dbReference type="EC" id="3.1.3.7"/>
    </reaction>
    <physiologicalReaction direction="left-to-right" evidence="7">
        <dbReference type="Rhea" id="RHEA:77644"/>
    </physiologicalReaction>
</comment>
<dbReference type="PRINTS" id="PR00377">
    <property type="entry name" value="IMPHPHTASES"/>
</dbReference>
<comment type="catalytic activity">
    <reaction evidence="8">
        <text>adenosine 3',5'-bisphosphate + H2O = AMP + phosphate</text>
        <dbReference type="Rhea" id="RHEA:10040"/>
        <dbReference type="ChEBI" id="CHEBI:15377"/>
        <dbReference type="ChEBI" id="CHEBI:43474"/>
        <dbReference type="ChEBI" id="CHEBI:58343"/>
        <dbReference type="ChEBI" id="CHEBI:456215"/>
        <dbReference type="EC" id="3.1.3.7"/>
    </reaction>
    <physiologicalReaction direction="left-to-right" evidence="8">
        <dbReference type="Rhea" id="RHEA:10041"/>
    </physiologicalReaction>
</comment>
<evidence type="ECO:0000256" key="11">
    <source>
        <dbReference type="SAM" id="MobiDB-lite"/>
    </source>
</evidence>
<dbReference type="SUPFAM" id="SSF56655">
    <property type="entry name" value="Carbohydrate phosphatase"/>
    <property type="match status" value="1"/>
</dbReference>
<reference evidence="12 13" key="1">
    <citation type="journal article" date="2015" name="Genome Biol. Evol.">
        <title>Comparative Genomics of a Bacterivorous Green Alga Reveals Evolutionary Causalities and Consequences of Phago-Mixotrophic Mode of Nutrition.</title>
        <authorList>
            <person name="Burns J.A."/>
            <person name="Paasch A."/>
            <person name="Narechania A."/>
            <person name="Kim E."/>
        </authorList>
    </citation>
    <scope>NUCLEOTIDE SEQUENCE [LARGE SCALE GENOMIC DNA]</scope>
    <source>
        <strain evidence="12 13">PLY_AMNH</strain>
    </source>
</reference>
<evidence type="ECO:0000256" key="9">
    <source>
        <dbReference type="ARBA" id="ARBA00044484"/>
    </source>
</evidence>
<keyword evidence="5" id="KW-0378">Hydrolase</keyword>
<evidence type="ECO:0000256" key="1">
    <source>
        <dbReference type="ARBA" id="ARBA00001946"/>
    </source>
</evidence>
<dbReference type="Gene3D" id="3.40.190.80">
    <property type="match status" value="1"/>
</dbReference>
<evidence type="ECO:0000256" key="7">
    <source>
        <dbReference type="ARBA" id="ARBA00044466"/>
    </source>
</evidence>
<keyword evidence="4 10" id="KW-0479">Metal-binding</keyword>
<dbReference type="GO" id="GO:0046872">
    <property type="term" value="F:metal ion binding"/>
    <property type="evidence" value="ECO:0007669"/>
    <property type="project" value="UniProtKB-KW"/>
</dbReference>
<dbReference type="InterPro" id="IPR006239">
    <property type="entry name" value="DPNP"/>
</dbReference>
<evidence type="ECO:0000256" key="3">
    <source>
        <dbReference type="ARBA" id="ARBA00012633"/>
    </source>
</evidence>
<comment type="catalytic activity">
    <reaction evidence="9">
        <text>3'-phosphoadenylyl sulfate + H2O = adenosine 5'-phosphosulfate + phosphate</text>
        <dbReference type="Rhea" id="RHEA:77639"/>
        <dbReference type="ChEBI" id="CHEBI:15377"/>
        <dbReference type="ChEBI" id="CHEBI:43474"/>
        <dbReference type="ChEBI" id="CHEBI:58243"/>
        <dbReference type="ChEBI" id="CHEBI:58339"/>
        <dbReference type="EC" id="3.1.3.7"/>
    </reaction>
    <physiologicalReaction direction="left-to-right" evidence="9">
        <dbReference type="Rhea" id="RHEA:77640"/>
    </physiologicalReaction>
</comment>
<dbReference type="GO" id="GO:0008441">
    <property type="term" value="F:3'(2'),5'-bisphosphate nucleotidase activity"/>
    <property type="evidence" value="ECO:0007669"/>
    <property type="project" value="UniProtKB-EC"/>
</dbReference>
<feature type="binding site" evidence="10">
    <location>
        <position position="151"/>
    </location>
    <ligand>
        <name>Mg(2+)</name>
        <dbReference type="ChEBI" id="CHEBI:18420"/>
        <label>1</label>
        <note>catalytic</note>
    </ligand>
</feature>
<feature type="binding site" evidence="10">
    <location>
        <position position="214"/>
    </location>
    <ligand>
        <name>Mg(2+)</name>
        <dbReference type="ChEBI" id="CHEBI:18420"/>
        <label>1</label>
        <note>catalytic</note>
    </ligand>
</feature>
<evidence type="ECO:0000256" key="5">
    <source>
        <dbReference type="ARBA" id="ARBA00022801"/>
    </source>
</evidence>
<dbReference type="CDD" id="cd01517">
    <property type="entry name" value="PAP_phosphatase"/>
    <property type="match status" value="1"/>
</dbReference>
<proteinExistence type="inferred from homology"/>
<comment type="cofactor">
    <cofactor evidence="1 10">
        <name>Mg(2+)</name>
        <dbReference type="ChEBI" id="CHEBI:18420"/>
    </cofactor>
</comment>
<comment type="caution">
    <text evidence="12">The sequence shown here is derived from an EMBL/GenBank/DDBJ whole genome shotgun (WGS) entry which is preliminary data.</text>
</comment>
<sequence length="434" mass="46910">MPVHLCINVCSSLRSCPHPGKGVQHSRRRPDVRPTYGTANKIGKETSLHRLQRHISNAKRASSCGCLHRRRESTLITCKDKPLTYQRELVVACEAVQLAARLCREVQQELTDVERHKKADDSPVTVADYAAQAVISATLAAAFPMDALVAEEDSKELKEEESNTLRQRVVDLVNSTLDEDAGKLQGPLTEAQVLEAIDRGGSQGGCHGRHWVLDPIDGTKGFMQGRQYAIALALIDEGKVVLGVLGCPNLPKSPVRQTIGKMDYSGDEFGVMFAAQLGGGTVEMPMWGNVSKGDAASRPAHVRTVDDAAECYYMESYGDSVVAAHGFTAQVAARLGMVNAAVQCDSQAKYGAIARGDADVYLRFPPSSYREKIWDHAPAAIVITEAGGMITDASGKPLDFSEGRFLNMDRGIIACAPTLHERLLNAIKAALEDG</sequence>
<keyword evidence="6 10" id="KW-0460">Magnesium</keyword>
<dbReference type="NCBIfam" id="TIGR01330">
    <property type="entry name" value="bisphos_HAL2"/>
    <property type="match status" value="1"/>
</dbReference>
<evidence type="ECO:0000313" key="12">
    <source>
        <dbReference type="EMBL" id="KAK3245114.1"/>
    </source>
</evidence>
<dbReference type="AlphaFoldDB" id="A0AAE0BZR7"/>
<evidence type="ECO:0000256" key="8">
    <source>
        <dbReference type="ARBA" id="ARBA00044479"/>
    </source>
</evidence>
<feature type="binding site" evidence="10">
    <location>
        <position position="217"/>
    </location>
    <ligand>
        <name>Mg(2+)</name>
        <dbReference type="ChEBI" id="CHEBI:18420"/>
        <label>1</label>
        <note>catalytic</note>
    </ligand>
</feature>
<evidence type="ECO:0000256" key="6">
    <source>
        <dbReference type="ARBA" id="ARBA00022842"/>
    </source>
</evidence>
<evidence type="ECO:0000256" key="10">
    <source>
        <dbReference type="PIRSR" id="PIRSR600760-2"/>
    </source>
</evidence>
<feature type="binding site" evidence="10">
    <location>
        <position position="375"/>
    </location>
    <ligand>
        <name>Mg(2+)</name>
        <dbReference type="ChEBI" id="CHEBI:18420"/>
        <label>1</label>
        <note>catalytic</note>
    </ligand>
</feature>